<name>A0A179EZF5_PURLI</name>
<sequence>MVTMAIQLDVTMPCSTKNIRNLWPNPPGTWAEASMKRRSLINIALTRLKFACHIVQLFFHHRQVALLLSAAFSQVGAVCCYKWGRPYHGSHQSWYRKLFTCCRSSSLWHLDAGI</sequence>
<evidence type="ECO:0000313" key="2">
    <source>
        <dbReference type="Proteomes" id="UP000078240"/>
    </source>
</evidence>
<gene>
    <name evidence="1" type="ORF">VFPBJ_11674</name>
</gene>
<reference evidence="1 2" key="1">
    <citation type="submission" date="2016-01" db="EMBL/GenBank/DDBJ databases">
        <title>Biosynthesis of antibiotic leucinostatins and their inhibition on Phytophthora in bio-control Purpureocillium lilacinum.</title>
        <authorList>
            <person name="Wang G."/>
            <person name="Liu Z."/>
            <person name="Lin R."/>
            <person name="Li E."/>
            <person name="Mao Z."/>
            <person name="Ling J."/>
            <person name="Yin W."/>
            <person name="Xie B."/>
        </authorList>
    </citation>
    <scope>NUCLEOTIDE SEQUENCE [LARGE SCALE GENOMIC DNA]</scope>
    <source>
        <strain evidence="1">PLBJ-1</strain>
    </source>
</reference>
<dbReference type="Proteomes" id="UP000078240">
    <property type="component" value="Unassembled WGS sequence"/>
</dbReference>
<accession>A0A179EZF5</accession>
<evidence type="ECO:0000313" key="1">
    <source>
        <dbReference type="EMBL" id="OAQ58561.1"/>
    </source>
</evidence>
<dbReference type="EMBL" id="LSBH01000050">
    <property type="protein sequence ID" value="OAQ58561.1"/>
    <property type="molecule type" value="Genomic_DNA"/>
</dbReference>
<protein>
    <submittedName>
        <fullName evidence="1">Uncharacterized protein</fullName>
    </submittedName>
</protein>
<organism evidence="1 2">
    <name type="scientific">Purpureocillium lilacinum</name>
    <name type="common">Paecilomyces lilacinus</name>
    <dbReference type="NCBI Taxonomy" id="33203"/>
    <lineage>
        <taxon>Eukaryota</taxon>
        <taxon>Fungi</taxon>
        <taxon>Dikarya</taxon>
        <taxon>Ascomycota</taxon>
        <taxon>Pezizomycotina</taxon>
        <taxon>Sordariomycetes</taxon>
        <taxon>Hypocreomycetidae</taxon>
        <taxon>Hypocreales</taxon>
        <taxon>Ophiocordycipitaceae</taxon>
        <taxon>Purpureocillium</taxon>
    </lineage>
</organism>
<comment type="caution">
    <text evidence="1">The sequence shown here is derived from an EMBL/GenBank/DDBJ whole genome shotgun (WGS) entry which is preliminary data.</text>
</comment>
<dbReference type="AlphaFoldDB" id="A0A179EZF5"/>
<proteinExistence type="predicted"/>